<dbReference type="AlphaFoldDB" id="A0A380W7S3"/>
<name>A0A380W7S3_AFIFE</name>
<sequence length="90" mass="9851">MSNSSRKRPPFIQISPLPRQIQRLPRVRPLELDREEHDALADFLLSFAGTIAGAKETLRVGGPDNARAKLSPVIAALARHMVSLGIGEID</sequence>
<evidence type="ECO:0000313" key="1">
    <source>
        <dbReference type="EMBL" id="SUU85010.1"/>
    </source>
</evidence>
<organism evidence="1 2">
    <name type="scientific">Afipia felis</name>
    <name type="common">Cat scratch disease bacillus</name>
    <dbReference type="NCBI Taxonomy" id="1035"/>
    <lineage>
        <taxon>Bacteria</taxon>
        <taxon>Pseudomonadati</taxon>
        <taxon>Pseudomonadota</taxon>
        <taxon>Alphaproteobacteria</taxon>
        <taxon>Hyphomicrobiales</taxon>
        <taxon>Nitrobacteraceae</taxon>
        <taxon>Afipia</taxon>
    </lineage>
</organism>
<proteinExistence type="predicted"/>
<evidence type="ECO:0000313" key="2">
    <source>
        <dbReference type="Proteomes" id="UP000254343"/>
    </source>
</evidence>
<protein>
    <submittedName>
        <fullName evidence="1">Uncharacterized protein</fullName>
    </submittedName>
</protein>
<accession>A0A380W7S3</accession>
<gene>
    <name evidence="1" type="ORF">NCTC12722_02215</name>
</gene>
<dbReference type="EMBL" id="UIGB01000001">
    <property type="protein sequence ID" value="SUU85010.1"/>
    <property type="molecule type" value="Genomic_DNA"/>
</dbReference>
<reference evidence="1 2" key="1">
    <citation type="submission" date="2018-06" db="EMBL/GenBank/DDBJ databases">
        <authorList>
            <consortium name="Pathogen Informatics"/>
            <person name="Doyle S."/>
        </authorList>
    </citation>
    <scope>NUCLEOTIDE SEQUENCE [LARGE SCALE GENOMIC DNA]</scope>
    <source>
        <strain evidence="1 2">NCTC12722</strain>
    </source>
</reference>
<dbReference type="Proteomes" id="UP000254343">
    <property type="component" value="Unassembled WGS sequence"/>
</dbReference>